<dbReference type="AlphaFoldDB" id="A0A0C3CE49"/>
<proteinExistence type="predicted"/>
<dbReference type="OrthoDB" id="3203159at2759"/>
<evidence type="ECO:0000256" key="1">
    <source>
        <dbReference type="SAM" id="MobiDB-lite"/>
    </source>
</evidence>
<reference evidence="2 3" key="1">
    <citation type="submission" date="2014-04" db="EMBL/GenBank/DDBJ databases">
        <authorList>
            <consortium name="DOE Joint Genome Institute"/>
            <person name="Kuo A."/>
            <person name="Gay G."/>
            <person name="Dore J."/>
            <person name="Kohler A."/>
            <person name="Nagy L.G."/>
            <person name="Floudas D."/>
            <person name="Copeland A."/>
            <person name="Barry K.W."/>
            <person name="Cichocki N."/>
            <person name="Veneault-Fourrey C."/>
            <person name="LaButti K."/>
            <person name="Lindquist E.A."/>
            <person name="Lipzen A."/>
            <person name="Lundell T."/>
            <person name="Morin E."/>
            <person name="Murat C."/>
            <person name="Sun H."/>
            <person name="Tunlid A."/>
            <person name="Henrissat B."/>
            <person name="Grigoriev I.V."/>
            <person name="Hibbett D.S."/>
            <person name="Martin F."/>
            <person name="Nordberg H.P."/>
            <person name="Cantor M.N."/>
            <person name="Hua S.X."/>
        </authorList>
    </citation>
    <scope>NUCLEOTIDE SEQUENCE [LARGE SCALE GENOMIC DNA]</scope>
    <source>
        <strain evidence="3">h7</strain>
    </source>
</reference>
<feature type="region of interest" description="Disordered" evidence="1">
    <location>
        <begin position="83"/>
        <end position="114"/>
    </location>
</feature>
<dbReference type="Proteomes" id="UP000053424">
    <property type="component" value="Unassembled WGS sequence"/>
</dbReference>
<reference evidence="3" key="2">
    <citation type="submission" date="2015-01" db="EMBL/GenBank/DDBJ databases">
        <title>Evolutionary Origins and Diversification of the Mycorrhizal Mutualists.</title>
        <authorList>
            <consortium name="DOE Joint Genome Institute"/>
            <consortium name="Mycorrhizal Genomics Consortium"/>
            <person name="Kohler A."/>
            <person name="Kuo A."/>
            <person name="Nagy L.G."/>
            <person name="Floudas D."/>
            <person name="Copeland A."/>
            <person name="Barry K.W."/>
            <person name="Cichocki N."/>
            <person name="Veneault-Fourrey C."/>
            <person name="LaButti K."/>
            <person name="Lindquist E.A."/>
            <person name="Lipzen A."/>
            <person name="Lundell T."/>
            <person name="Morin E."/>
            <person name="Murat C."/>
            <person name="Riley R."/>
            <person name="Ohm R."/>
            <person name="Sun H."/>
            <person name="Tunlid A."/>
            <person name="Henrissat B."/>
            <person name="Grigoriev I.V."/>
            <person name="Hibbett D.S."/>
            <person name="Martin F."/>
        </authorList>
    </citation>
    <scope>NUCLEOTIDE SEQUENCE [LARGE SCALE GENOMIC DNA]</scope>
    <source>
        <strain evidence="3">h7</strain>
    </source>
</reference>
<protein>
    <submittedName>
        <fullName evidence="2">Uncharacterized protein</fullName>
    </submittedName>
</protein>
<dbReference type="HOGENOM" id="CLU_120286_0_0_1"/>
<evidence type="ECO:0000313" key="2">
    <source>
        <dbReference type="EMBL" id="KIM42489.1"/>
    </source>
</evidence>
<name>A0A0C3CE49_HEBCY</name>
<gene>
    <name evidence="2" type="ORF">M413DRAFT_48489</name>
</gene>
<sequence length="158" mass="17969">DTEIINELMNGAPSYWSSILTPHLYNNLEDFQLAVKFHEENLYRLDPSRSRGFTNYGSKPGEGASKNPFNQYRNARVNLVGWSKSTANPPFPKDDSTISPRGTPEEKGARPCRHCGSGKHWDPDCKYARKGEKRARVNTVSVTNEDRAAQEEYDHAYF</sequence>
<organism evidence="2 3">
    <name type="scientific">Hebeloma cylindrosporum</name>
    <dbReference type="NCBI Taxonomy" id="76867"/>
    <lineage>
        <taxon>Eukaryota</taxon>
        <taxon>Fungi</taxon>
        <taxon>Dikarya</taxon>
        <taxon>Basidiomycota</taxon>
        <taxon>Agaricomycotina</taxon>
        <taxon>Agaricomycetes</taxon>
        <taxon>Agaricomycetidae</taxon>
        <taxon>Agaricales</taxon>
        <taxon>Agaricineae</taxon>
        <taxon>Hymenogastraceae</taxon>
        <taxon>Hebeloma</taxon>
    </lineage>
</organism>
<evidence type="ECO:0000313" key="3">
    <source>
        <dbReference type="Proteomes" id="UP000053424"/>
    </source>
</evidence>
<feature type="non-terminal residue" evidence="2">
    <location>
        <position position="158"/>
    </location>
</feature>
<keyword evidence="3" id="KW-1185">Reference proteome</keyword>
<feature type="non-terminal residue" evidence="2">
    <location>
        <position position="1"/>
    </location>
</feature>
<dbReference type="EMBL" id="KN831778">
    <property type="protein sequence ID" value="KIM42489.1"/>
    <property type="molecule type" value="Genomic_DNA"/>
</dbReference>
<dbReference type="STRING" id="686832.A0A0C3CE49"/>
<accession>A0A0C3CE49</accession>